<feature type="compositionally biased region" description="Polar residues" evidence="12">
    <location>
        <begin position="158"/>
        <end position="176"/>
    </location>
</feature>
<dbReference type="SMART" id="SM00330">
    <property type="entry name" value="PIPKc"/>
    <property type="match status" value="1"/>
</dbReference>
<evidence type="ECO:0000256" key="11">
    <source>
        <dbReference type="PROSITE-ProRule" id="PRU00781"/>
    </source>
</evidence>
<keyword evidence="6 11" id="KW-0418">Kinase</keyword>
<accession>G7E9M6</accession>
<dbReference type="SUPFAM" id="SSF56104">
    <property type="entry name" value="SAICAR synthase-like"/>
    <property type="match status" value="1"/>
</dbReference>
<evidence type="ECO:0000256" key="5">
    <source>
        <dbReference type="ARBA" id="ARBA00022741"/>
    </source>
</evidence>
<feature type="compositionally biased region" description="Low complexity" evidence="12">
    <location>
        <begin position="83"/>
        <end position="102"/>
    </location>
</feature>
<feature type="compositionally biased region" description="Basic and acidic residues" evidence="12">
    <location>
        <begin position="356"/>
        <end position="365"/>
    </location>
</feature>
<protein>
    <recommendedName>
        <fullName evidence="2">1-phosphatidylinositol-4-phosphate 5-kinase</fullName>
        <ecNumber evidence="2">2.7.1.68</ecNumber>
    </recommendedName>
    <alternativeName>
        <fullName evidence="10">1-phosphatidylinositol 4-phosphate kinase</fullName>
    </alternativeName>
    <alternativeName>
        <fullName evidence="8">Diphosphoinositide kinase</fullName>
    </alternativeName>
    <alternativeName>
        <fullName evidence="9">PIP5K</fullName>
    </alternativeName>
</protein>
<feature type="region of interest" description="Disordered" evidence="12">
    <location>
        <begin position="427"/>
        <end position="471"/>
    </location>
</feature>
<keyword evidence="15" id="KW-1185">Reference proteome</keyword>
<feature type="compositionally biased region" description="Low complexity" evidence="12">
    <location>
        <begin position="59"/>
        <end position="75"/>
    </location>
</feature>
<dbReference type="Gene3D" id="3.30.810.10">
    <property type="entry name" value="2-Layer Sandwich"/>
    <property type="match status" value="1"/>
</dbReference>
<gene>
    <name evidence="14" type="primary">Mo06040</name>
    <name evidence="14" type="ORF">E5Q_06040</name>
</gene>
<dbReference type="EMBL" id="BABT02000220">
    <property type="protein sequence ID" value="GAA99345.1"/>
    <property type="molecule type" value="Genomic_DNA"/>
</dbReference>
<feature type="region of interest" description="Disordered" evidence="12">
    <location>
        <begin position="1"/>
        <end position="42"/>
    </location>
</feature>
<evidence type="ECO:0000256" key="4">
    <source>
        <dbReference type="ARBA" id="ARBA00022679"/>
    </source>
</evidence>
<keyword evidence="7 11" id="KW-0067">ATP-binding</keyword>
<evidence type="ECO:0000256" key="9">
    <source>
        <dbReference type="ARBA" id="ARBA00080374"/>
    </source>
</evidence>
<organism evidence="14 15">
    <name type="scientific">Mixia osmundae (strain CBS 9802 / IAM 14324 / JCM 22182 / KY 12970)</name>
    <dbReference type="NCBI Taxonomy" id="764103"/>
    <lineage>
        <taxon>Eukaryota</taxon>
        <taxon>Fungi</taxon>
        <taxon>Dikarya</taxon>
        <taxon>Basidiomycota</taxon>
        <taxon>Pucciniomycotina</taxon>
        <taxon>Mixiomycetes</taxon>
        <taxon>Mixiales</taxon>
        <taxon>Mixiaceae</taxon>
        <taxon>Mixia</taxon>
    </lineage>
</organism>
<dbReference type="InterPro" id="IPR023610">
    <property type="entry name" value="PInositol-4/5-P-5/4-kinase"/>
</dbReference>
<feature type="region of interest" description="Disordered" evidence="12">
    <location>
        <begin position="490"/>
        <end position="577"/>
    </location>
</feature>
<dbReference type="GO" id="GO:0046854">
    <property type="term" value="P:phosphatidylinositol phosphate biosynthetic process"/>
    <property type="evidence" value="ECO:0007669"/>
    <property type="project" value="UniProtKB-ARBA"/>
</dbReference>
<dbReference type="OrthoDB" id="20783at2759"/>
<dbReference type="InParanoid" id="G7E9M6"/>
<feature type="compositionally biased region" description="Basic and acidic residues" evidence="12">
    <location>
        <begin position="532"/>
        <end position="553"/>
    </location>
</feature>
<feature type="compositionally biased region" description="Polar residues" evidence="12">
    <location>
        <begin position="373"/>
        <end position="387"/>
    </location>
</feature>
<evidence type="ECO:0000256" key="10">
    <source>
        <dbReference type="ARBA" id="ARBA00082306"/>
    </source>
</evidence>
<feature type="region of interest" description="Disordered" evidence="12">
    <location>
        <begin position="59"/>
        <end position="106"/>
    </location>
</feature>
<feature type="region of interest" description="Disordered" evidence="12">
    <location>
        <begin position="158"/>
        <end position="180"/>
    </location>
</feature>
<comment type="caution">
    <text evidence="14">The sequence shown here is derived from an EMBL/GenBank/DDBJ whole genome shotgun (WGS) entry which is preliminary data.</text>
</comment>
<evidence type="ECO:0000256" key="1">
    <source>
        <dbReference type="ARBA" id="ARBA00000444"/>
    </source>
</evidence>
<feature type="region of interest" description="Disordered" evidence="12">
    <location>
        <begin position="197"/>
        <end position="217"/>
    </location>
</feature>
<evidence type="ECO:0000259" key="13">
    <source>
        <dbReference type="PROSITE" id="PS51455"/>
    </source>
</evidence>
<feature type="region of interest" description="Disordered" evidence="12">
    <location>
        <begin position="883"/>
        <end position="911"/>
    </location>
</feature>
<dbReference type="Proteomes" id="UP000009131">
    <property type="component" value="Unassembled WGS sequence"/>
</dbReference>
<name>G7E9M6_MIXOS</name>
<dbReference type="HOGENOM" id="CLU_011155_0_0_1"/>
<evidence type="ECO:0000256" key="8">
    <source>
        <dbReference type="ARBA" id="ARBA00078403"/>
    </source>
</evidence>
<dbReference type="EC" id="2.7.1.68" evidence="2"/>
<feature type="compositionally biased region" description="Polar residues" evidence="12">
    <location>
        <begin position="198"/>
        <end position="212"/>
    </location>
</feature>
<evidence type="ECO:0000256" key="12">
    <source>
        <dbReference type="SAM" id="MobiDB-lite"/>
    </source>
</evidence>
<dbReference type="RefSeq" id="XP_014568582.1">
    <property type="nucleotide sequence ID" value="XM_014713096.1"/>
</dbReference>
<comment type="catalytic activity">
    <reaction evidence="1">
        <text>a 1,2-diacyl-sn-glycero-3-phospho-(1D-myo-inositol 4-phosphate) + ATP = a 1,2-diacyl-sn-glycero-3-phospho-(1D-myo-inositol-4,5-bisphosphate) + ADP + H(+)</text>
        <dbReference type="Rhea" id="RHEA:14425"/>
        <dbReference type="ChEBI" id="CHEBI:15378"/>
        <dbReference type="ChEBI" id="CHEBI:30616"/>
        <dbReference type="ChEBI" id="CHEBI:58178"/>
        <dbReference type="ChEBI" id="CHEBI:58456"/>
        <dbReference type="ChEBI" id="CHEBI:456216"/>
        <dbReference type="EC" id="2.7.1.68"/>
    </reaction>
</comment>
<dbReference type="GO" id="GO:0005886">
    <property type="term" value="C:plasma membrane"/>
    <property type="evidence" value="ECO:0007669"/>
    <property type="project" value="TreeGrafter"/>
</dbReference>
<keyword evidence="4 11" id="KW-0808">Transferase</keyword>
<sequence>MTTLVQPATHAGTLGTDKASIRPTEFPAGVSSSPAGSSYPVASSAKMANGEAQASSSASFVSAGESRGSRSSSTSMVLPGMASQSSSQSSHDQVGQSGFQSGEGSGRAAAINPLFAMSQSERGHQYHIVRADNGKVVVSDGHPSSIFDLFGSSAAKSNGTALNGRSKSIPLTTASGDASPARKRSFLPFLRSSKEEVASTSQLAEQTRATNDISHDQSAADADLSVLQSRGDSQPKHVGHLINGIRYPKDAEDEPAPVPLLNGKLDQDADLYDSKRDAVRMKVQEKLGTHDTSQVQSLNVIQGREAENALLDVRPRSPAHLREARTPANLPDAKVAQDDVAASLQDEPKNPLSAAEDARGAKVDTDQPDDLTPTANQPASLPSTTADRSPRLNQPGYGVVNSRLAPSDSYEGRKIVAVDAITPYLDSSIGSAKGKERQIGEPGRARQRSSASTETDVNGFSTLTTSRSNATNISNYTDSSLNAQAASSALAGPSSALRQRTGRSKREQIAGQDIPLQTMAGKPQQQPEEDFEGSRAKEAEAIRRARQEKRAEEEQALAEQEPVQKKPRGRSASRTSSKLVDDRVLVGNLIGEDHVNYVLMYNMLTGIRIGVSRCQAKLARPLTDADYTARHKFSFDIIGNELTPSAKYDFKFKDYAPWVFRALREYFHLDPADYLLSLTAKYILSELGSPGKSGSFFYFSRDYRFIIKTIRHAEHKFLRSILKDYHEHVKANPHTLLSRFYGLHRVKLPRGRKIHFVIFNNLFPPHRDVHETYDLKGSSIGREYPEEKAARNPGAVLKDLNWVRRDRHLELGPEKRALFEEQLRRDTELLQRLGIMDYSLLVGLHDLNRGNKDQLRSGLLSTFQPEQPATSVKRRDTAMRQRDEANASALRKAVQRSDPKGISETNALPDKDSSERRNFIFYADEGGFRASDINNDPLNDLYYLGVIDILTPYTFIKRAEHVWKSFSHDKHRISPVNPQEYGQRFMGFLFSVIRNGDQSRRPQMDTPEVKPTCLPCI</sequence>
<evidence type="ECO:0000256" key="6">
    <source>
        <dbReference type="ARBA" id="ARBA00022777"/>
    </source>
</evidence>
<dbReference type="Pfam" id="PF01504">
    <property type="entry name" value="PIP5K"/>
    <property type="match status" value="1"/>
</dbReference>
<dbReference type="FunFam" id="3.30.800.10:FF:000009">
    <property type="entry name" value="Phosphatidylinositol 4-phosphate 5-kinase its3"/>
    <property type="match status" value="1"/>
</dbReference>
<dbReference type="InterPro" id="IPR002498">
    <property type="entry name" value="PInositol-4-P-4/5-kinase_core"/>
</dbReference>
<dbReference type="PANTHER" id="PTHR23086">
    <property type="entry name" value="PHOSPHATIDYLINOSITOL-4-PHOSPHATE 5-KINASE"/>
    <property type="match status" value="1"/>
</dbReference>
<dbReference type="CDD" id="cd17303">
    <property type="entry name" value="PIPKc_PIP5K_yeast_like"/>
    <property type="match status" value="1"/>
</dbReference>
<feature type="compositionally biased region" description="Low complexity" evidence="12">
    <location>
        <begin position="27"/>
        <end position="42"/>
    </location>
</feature>
<evidence type="ECO:0000256" key="3">
    <source>
        <dbReference type="ARBA" id="ARBA00022553"/>
    </source>
</evidence>
<dbReference type="eggNOG" id="KOG0229">
    <property type="taxonomic scope" value="Eukaryota"/>
</dbReference>
<evidence type="ECO:0000313" key="15">
    <source>
        <dbReference type="Proteomes" id="UP000009131"/>
    </source>
</evidence>
<dbReference type="AlphaFoldDB" id="G7E9M6"/>
<reference evidence="14 15" key="2">
    <citation type="journal article" date="2012" name="Open Biol.">
        <title>Characteristics of nucleosomes and linker DNA regions on the genome of the basidiomycete Mixia osmundae revealed by mono- and dinucleosome mapping.</title>
        <authorList>
            <person name="Nishida H."/>
            <person name="Kondo S."/>
            <person name="Matsumoto T."/>
            <person name="Suzuki Y."/>
            <person name="Yoshikawa H."/>
            <person name="Taylor T.D."/>
            <person name="Sugiyama J."/>
        </authorList>
    </citation>
    <scope>NUCLEOTIDE SEQUENCE [LARGE SCALE GENOMIC DNA]</scope>
    <source>
        <strain evidence="15">CBS 9802 / IAM 14324 / JCM 22182 / KY 12970</strain>
    </source>
</reference>
<keyword evidence="3" id="KW-0597">Phosphoprotein</keyword>
<dbReference type="GO" id="GO:0005524">
    <property type="term" value="F:ATP binding"/>
    <property type="evidence" value="ECO:0007669"/>
    <property type="project" value="UniProtKB-UniRule"/>
</dbReference>
<proteinExistence type="predicted"/>
<feature type="domain" description="PIPK" evidence="13">
    <location>
        <begin position="591"/>
        <end position="993"/>
    </location>
</feature>
<dbReference type="InterPro" id="IPR027483">
    <property type="entry name" value="PInositol-4-P-4/5-kinase_C_sf"/>
</dbReference>
<dbReference type="GO" id="GO:0016308">
    <property type="term" value="F:1-phosphatidylinositol-4-phosphate 5-kinase activity"/>
    <property type="evidence" value="ECO:0007669"/>
    <property type="project" value="UniProtKB-EC"/>
</dbReference>
<dbReference type="STRING" id="764103.G7E9M6"/>
<keyword evidence="5 11" id="KW-0547">Nucleotide-binding</keyword>
<evidence type="ECO:0000313" key="14">
    <source>
        <dbReference type="EMBL" id="GAA99345.1"/>
    </source>
</evidence>
<dbReference type="PROSITE" id="PS51455">
    <property type="entry name" value="PIPK"/>
    <property type="match status" value="1"/>
</dbReference>
<evidence type="ECO:0000256" key="7">
    <source>
        <dbReference type="ARBA" id="ARBA00022840"/>
    </source>
</evidence>
<evidence type="ECO:0000256" key="2">
    <source>
        <dbReference type="ARBA" id="ARBA00012172"/>
    </source>
</evidence>
<dbReference type="PANTHER" id="PTHR23086:SF8">
    <property type="entry name" value="PHOSPHATIDYLINOSITOL 5-PHOSPHATE 4-KINASE, ISOFORM A"/>
    <property type="match status" value="1"/>
</dbReference>
<feature type="compositionally biased region" description="Polar residues" evidence="12">
    <location>
        <begin position="448"/>
        <end position="471"/>
    </location>
</feature>
<reference evidence="14 15" key="1">
    <citation type="journal article" date="2011" name="J. Gen. Appl. Microbiol.">
        <title>Draft genome sequencing of the enigmatic basidiomycete Mixia osmundae.</title>
        <authorList>
            <person name="Nishida H."/>
            <person name="Nagatsuka Y."/>
            <person name="Sugiyama J."/>
        </authorList>
    </citation>
    <scope>NUCLEOTIDE SEQUENCE [LARGE SCALE GENOMIC DNA]</scope>
    <source>
        <strain evidence="15">CBS 9802 / IAM 14324 / JCM 22182 / KY 12970</strain>
    </source>
</reference>
<dbReference type="InterPro" id="IPR027484">
    <property type="entry name" value="PInositol-4-P-5-kinase_N"/>
</dbReference>
<feature type="region of interest" description="Disordered" evidence="12">
    <location>
        <begin position="338"/>
        <end position="405"/>
    </location>
</feature>
<dbReference type="Gene3D" id="3.30.800.10">
    <property type="entry name" value="Phosphatidylinositol Phosphate Kinase II Beta"/>
    <property type="match status" value="1"/>
</dbReference>